<dbReference type="AlphaFoldDB" id="A0A1Z5KEW5"/>
<dbReference type="Pfam" id="PF01115">
    <property type="entry name" value="F_actin_cap_B"/>
    <property type="match status" value="1"/>
</dbReference>
<dbReference type="Proteomes" id="UP000198406">
    <property type="component" value="Unassembled WGS sequence"/>
</dbReference>
<dbReference type="InterPro" id="IPR042276">
    <property type="entry name" value="CapZ_alpha/beta_2"/>
</dbReference>
<proteinExistence type="inferred from homology"/>
<dbReference type="SUPFAM" id="SSF90096">
    <property type="entry name" value="Subunits of heterodimeric actin filament capping protein Capz"/>
    <property type="match status" value="1"/>
</dbReference>
<evidence type="ECO:0000256" key="4">
    <source>
        <dbReference type="ARBA" id="ARBA00022490"/>
    </source>
</evidence>
<comment type="subunit">
    <text evidence="7">Heterodimer of an alpha and a beta subunit.</text>
</comment>
<keyword evidence="4 7" id="KW-0963">Cytoplasm</keyword>
<dbReference type="InterPro" id="IPR043175">
    <property type="entry name" value="CAPZB_N"/>
</dbReference>
<evidence type="ECO:0000256" key="6">
    <source>
        <dbReference type="ARBA" id="ARBA00023212"/>
    </source>
</evidence>
<dbReference type="PANTHER" id="PTHR10619:SF0">
    <property type="entry name" value="F-ACTIN-CAPPING PROTEIN SUBUNIT BETA ISOFORMS 1 AND 2"/>
    <property type="match status" value="1"/>
</dbReference>
<gene>
    <name evidence="8" type="ORF">FisN_6Hh398</name>
</gene>
<dbReference type="Gene3D" id="1.20.58.570">
    <property type="match status" value="1"/>
</dbReference>
<dbReference type="PRINTS" id="PR00192">
    <property type="entry name" value="FACTINCAPB"/>
</dbReference>
<comment type="subcellular location">
    <subcellularLocation>
        <location evidence="1 7">Cytoplasm</location>
        <location evidence="1 7">Cytoskeleton</location>
    </subcellularLocation>
</comment>
<sequence length="298" mass="33899">MEAVQSLLQKSPPADLETNLEKLRTNVLKDNTDALDSLSKKYLIPFQVCRSDDPGERPFLQCRYNQKDGKYRSPWTNALHPKTEEPEERDEFRLFELSFNEVWDAYKNLYYGHEAVGSVFLRDNSDQNGVGPFAGMFGISKKKTGCGTWNSVSIVHVENVGKDDTFDFRSYKVETSVWLVLDDAIVQDSEETDAKEPAADSVKMDLSATLSKEMTKELKILPNMLFASHIENIGELIEANEMDLRSQLERVSIPKIVEMMDMLMKEKETSFRPPVNPLIGMIMGSDILKKKLEKQGSN</sequence>
<dbReference type="Gene3D" id="3.90.1150.210">
    <property type="entry name" value="F-actin capping protein, beta subunit"/>
    <property type="match status" value="1"/>
</dbReference>
<dbReference type="FunCoup" id="A0A1Z5KEW5">
    <property type="interactions" value="658"/>
</dbReference>
<evidence type="ECO:0000313" key="9">
    <source>
        <dbReference type="Proteomes" id="UP000198406"/>
    </source>
</evidence>
<keyword evidence="6 7" id="KW-0206">Cytoskeleton</keyword>
<reference evidence="8 9" key="1">
    <citation type="journal article" date="2015" name="Plant Cell">
        <title>Oil accumulation by the oleaginous diatom Fistulifera solaris as revealed by the genome and transcriptome.</title>
        <authorList>
            <person name="Tanaka T."/>
            <person name="Maeda Y."/>
            <person name="Veluchamy A."/>
            <person name="Tanaka M."/>
            <person name="Abida H."/>
            <person name="Marechal E."/>
            <person name="Bowler C."/>
            <person name="Muto M."/>
            <person name="Sunaga Y."/>
            <person name="Tanaka M."/>
            <person name="Yoshino T."/>
            <person name="Taniguchi T."/>
            <person name="Fukuda Y."/>
            <person name="Nemoto M."/>
            <person name="Matsumoto M."/>
            <person name="Wong P.S."/>
            <person name="Aburatani S."/>
            <person name="Fujibuchi W."/>
        </authorList>
    </citation>
    <scope>NUCLEOTIDE SEQUENCE [LARGE SCALE GENOMIC DNA]</scope>
    <source>
        <strain evidence="8 9">JPCC DA0580</strain>
    </source>
</reference>
<keyword evidence="3 7" id="KW-0117">Actin capping</keyword>
<evidence type="ECO:0000256" key="3">
    <source>
        <dbReference type="ARBA" id="ARBA00022467"/>
    </source>
</evidence>
<dbReference type="GO" id="GO:0051015">
    <property type="term" value="F:actin filament binding"/>
    <property type="evidence" value="ECO:0007669"/>
    <property type="project" value="TreeGrafter"/>
</dbReference>
<dbReference type="GO" id="GO:0008290">
    <property type="term" value="C:F-actin capping protein complex"/>
    <property type="evidence" value="ECO:0007669"/>
    <property type="project" value="UniProtKB-UniRule"/>
</dbReference>
<evidence type="ECO:0000256" key="1">
    <source>
        <dbReference type="ARBA" id="ARBA00004245"/>
    </source>
</evidence>
<dbReference type="InParanoid" id="A0A1Z5KEW5"/>
<dbReference type="InterPro" id="IPR001698">
    <property type="entry name" value="CAPZB"/>
</dbReference>
<evidence type="ECO:0000256" key="7">
    <source>
        <dbReference type="RuleBase" id="RU365078"/>
    </source>
</evidence>
<dbReference type="PANTHER" id="PTHR10619">
    <property type="entry name" value="F-ACTIN-CAPPING PROTEIN SUBUNIT BETA"/>
    <property type="match status" value="1"/>
</dbReference>
<organism evidence="8 9">
    <name type="scientific">Fistulifera solaris</name>
    <name type="common">Oleaginous diatom</name>
    <dbReference type="NCBI Taxonomy" id="1519565"/>
    <lineage>
        <taxon>Eukaryota</taxon>
        <taxon>Sar</taxon>
        <taxon>Stramenopiles</taxon>
        <taxon>Ochrophyta</taxon>
        <taxon>Bacillariophyta</taxon>
        <taxon>Bacillariophyceae</taxon>
        <taxon>Bacillariophycidae</taxon>
        <taxon>Naviculales</taxon>
        <taxon>Naviculaceae</taxon>
        <taxon>Fistulifera</taxon>
    </lineage>
</organism>
<comment type="caution">
    <text evidence="8">The sequence shown here is derived from an EMBL/GenBank/DDBJ whole genome shotgun (WGS) entry which is preliminary data.</text>
</comment>
<evidence type="ECO:0000256" key="2">
    <source>
        <dbReference type="ARBA" id="ARBA00006039"/>
    </source>
</evidence>
<dbReference type="GO" id="GO:0000902">
    <property type="term" value="P:cell morphogenesis"/>
    <property type="evidence" value="ECO:0007669"/>
    <property type="project" value="TreeGrafter"/>
</dbReference>
<dbReference type="InterPro" id="IPR037282">
    <property type="entry name" value="CapZ_alpha/beta"/>
</dbReference>
<dbReference type="OrthoDB" id="46331at2759"/>
<protein>
    <recommendedName>
        <fullName evidence="7">F-actin-capping protein subunit beta</fullName>
    </recommendedName>
</protein>
<comment type="similarity">
    <text evidence="2 7">Belongs to the F-actin-capping protein beta subunit family.</text>
</comment>
<keyword evidence="5 7" id="KW-0009">Actin-binding</keyword>
<dbReference type="GO" id="GO:0051016">
    <property type="term" value="P:barbed-end actin filament capping"/>
    <property type="evidence" value="ECO:0007669"/>
    <property type="project" value="UniProtKB-UniRule"/>
</dbReference>
<evidence type="ECO:0000313" key="8">
    <source>
        <dbReference type="EMBL" id="GAX24833.1"/>
    </source>
</evidence>
<dbReference type="EMBL" id="BDSP01000216">
    <property type="protein sequence ID" value="GAX24833.1"/>
    <property type="molecule type" value="Genomic_DNA"/>
</dbReference>
<comment type="function">
    <text evidence="7">F-actin-capping proteins bind in a Ca(2+)-independent manner to the fast growing ends of actin filaments (barbed end) thereby blocking the exchange of subunits at these ends. Unlike other capping proteins (such as gelsolin and severin), these proteins do not sever actin filaments.</text>
</comment>
<name>A0A1Z5KEW5_FISSO</name>
<evidence type="ECO:0000256" key="5">
    <source>
        <dbReference type="ARBA" id="ARBA00023203"/>
    </source>
</evidence>
<accession>A0A1Z5KEW5</accession>
<keyword evidence="9" id="KW-1185">Reference proteome</keyword>